<dbReference type="Gene3D" id="2.30.30.140">
    <property type="match status" value="1"/>
</dbReference>
<evidence type="ECO:0000256" key="1">
    <source>
        <dbReference type="ARBA" id="ARBA00006018"/>
    </source>
</evidence>
<reference evidence="2" key="1">
    <citation type="submission" date="2022-07" db="EMBL/GenBank/DDBJ databases">
        <authorList>
            <person name="Otstavnykh N."/>
            <person name="Isaeva M."/>
            <person name="Bystritskaya E."/>
        </authorList>
    </citation>
    <scope>NUCLEOTIDE SEQUENCE</scope>
    <source>
        <strain evidence="2">KCTC 52189</strain>
    </source>
</reference>
<comment type="caution">
    <text evidence="2">The sequence shown here is derived from an EMBL/GenBank/DDBJ whole genome shotgun (WGS) entry which is preliminary data.</text>
</comment>
<keyword evidence="3" id="KW-1185">Reference proteome</keyword>
<dbReference type="Proteomes" id="UP001226762">
    <property type="component" value="Unassembled WGS sequence"/>
</dbReference>
<protein>
    <submittedName>
        <fullName evidence="2">HypC/HybG/HupF family hydrogenase formation chaperone</fullName>
    </submittedName>
</protein>
<evidence type="ECO:0000313" key="2">
    <source>
        <dbReference type="EMBL" id="MDQ2089724.1"/>
    </source>
</evidence>
<dbReference type="PANTHER" id="PTHR35177:SF2">
    <property type="entry name" value="HYDROGENASE MATURATION FACTOR HYBG"/>
    <property type="match status" value="1"/>
</dbReference>
<dbReference type="NCBIfam" id="TIGR00074">
    <property type="entry name" value="hypC_hupF"/>
    <property type="match status" value="1"/>
</dbReference>
<comment type="similarity">
    <text evidence="1">Belongs to the HupF/HypC family.</text>
</comment>
<dbReference type="AlphaFoldDB" id="A0AAE3WBM8"/>
<name>A0AAE3WBM8_9RHOB</name>
<reference evidence="2" key="2">
    <citation type="submission" date="2023-02" db="EMBL/GenBank/DDBJ databases">
        <title>'Rhodoalgimonas zhirmunskyi' gen. nov., isolated from a red alga.</title>
        <authorList>
            <person name="Nedashkovskaya O.I."/>
            <person name="Otstavnykh N.Y."/>
            <person name="Bystritskaya E.P."/>
            <person name="Balabanova L.A."/>
            <person name="Isaeva M.P."/>
        </authorList>
    </citation>
    <scope>NUCLEOTIDE SEQUENCE</scope>
    <source>
        <strain evidence="2">KCTC 52189</strain>
    </source>
</reference>
<gene>
    <name evidence="2" type="ORF">NO357_07420</name>
</gene>
<dbReference type="RefSeq" id="WP_306734993.1">
    <property type="nucleotide sequence ID" value="NZ_JANHAX010000002.1"/>
</dbReference>
<dbReference type="InterPro" id="IPR001109">
    <property type="entry name" value="Hydrogenase_HupF/HypC"/>
</dbReference>
<dbReference type="GO" id="GO:0051604">
    <property type="term" value="P:protein maturation"/>
    <property type="evidence" value="ECO:0007669"/>
    <property type="project" value="TreeGrafter"/>
</dbReference>
<evidence type="ECO:0000313" key="3">
    <source>
        <dbReference type="Proteomes" id="UP001226762"/>
    </source>
</evidence>
<accession>A0AAE3WBM8</accession>
<dbReference type="GO" id="GO:1902670">
    <property type="term" value="F:carbon dioxide binding"/>
    <property type="evidence" value="ECO:0007669"/>
    <property type="project" value="TreeGrafter"/>
</dbReference>
<dbReference type="PRINTS" id="PR00445">
    <property type="entry name" value="HUPFHYPC"/>
</dbReference>
<dbReference type="GO" id="GO:0005506">
    <property type="term" value="F:iron ion binding"/>
    <property type="evidence" value="ECO:0007669"/>
    <property type="project" value="TreeGrafter"/>
</dbReference>
<sequence length="83" mass="9367">MCLSVPMRIEEIAGHRARCAALGQERWADLMLMGDQPPEVGDYVVIELGFIQRIVPESEALESHELFREITRVLDAETQDRAG</sequence>
<dbReference type="Pfam" id="PF01455">
    <property type="entry name" value="HupF_HypC"/>
    <property type="match status" value="1"/>
</dbReference>
<dbReference type="PANTHER" id="PTHR35177">
    <property type="entry name" value="HYDROGENASE MATURATION FACTOR HYBG"/>
    <property type="match status" value="1"/>
</dbReference>
<organism evidence="2 3">
    <name type="scientific">Marimonas arenosa</name>
    <dbReference type="NCBI Taxonomy" id="1795305"/>
    <lineage>
        <taxon>Bacteria</taxon>
        <taxon>Pseudomonadati</taxon>
        <taxon>Pseudomonadota</taxon>
        <taxon>Alphaproteobacteria</taxon>
        <taxon>Rhodobacterales</taxon>
        <taxon>Paracoccaceae</taxon>
        <taxon>Marimonas</taxon>
    </lineage>
</organism>
<dbReference type="EMBL" id="JANHAX010000002">
    <property type="protein sequence ID" value="MDQ2089724.1"/>
    <property type="molecule type" value="Genomic_DNA"/>
</dbReference>
<dbReference type="SUPFAM" id="SSF159127">
    <property type="entry name" value="HupF/HypC-like"/>
    <property type="match status" value="1"/>
</dbReference>
<proteinExistence type="inferred from homology"/>